<dbReference type="FunFam" id="3.40.50.1260:FF:000007">
    <property type="entry name" value="Phosphoglycerate kinase"/>
    <property type="match status" value="1"/>
</dbReference>
<dbReference type="Pfam" id="PF00162">
    <property type="entry name" value="PGK"/>
    <property type="match status" value="1"/>
</dbReference>
<keyword evidence="8" id="KW-0547">Nucleotide-binding</keyword>
<organism evidence="11">
    <name type="scientific">hydrothermal vent metagenome</name>
    <dbReference type="NCBI Taxonomy" id="652676"/>
    <lineage>
        <taxon>unclassified sequences</taxon>
        <taxon>metagenomes</taxon>
        <taxon>ecological metagenomes</taxon>
    </lineage>
</organism>
<comment type="subunit">
    <text evidence="4">Monomer.</text>
</comment>
<dbReference type="EMBL" id="UOGD01000464">
    <property type="protein sequence ID" value="VAX29869.1"/>
    <property type="molecule type" value="Genomic_DNA"/>
</dbReference>
<comment type="catalytic activity">
    <reaction evidence="1">
        <text>(2R)-3-phosphoglycerate + ATP = (2R)-3-phospho-glyceroyl phosphate + ADP</text>
        <dbReference type="Rhea" id="RHEA:14801"/>
        <dbReference type="ChEBI" id="CHEBI:30616"/>
        <dbReference type="ChEBI" id="CHEBI:57604"/>
        <dbReference type="ChEBI" id="CHEBI:58272"/>
        <dbReference type="ChEBI" id="CHEBI:456216"/>
        <dbReference type="EC" id="2.7.2.3"/>
    </reaction>
</comment>
<dbReference type="GO" id="GO:0005829">
    <property type="term" value="C:cytosol"/>
    <property type="evidence" value="ECO:0007669"/>
    <property type="project" value="TreeGrafter"/>
</dbReference>
<proteinExistence type="inferred from homology"/>
<dbReference type="InterPro" id="IPR036043">
    <property type="entry name" value="Phosphoglycerate_kinase_sf"/>
</dbReference>
<keyword evidence="6" id="KW-0963">Cytoplasm</keyword>
<evidence type="ECO:0000256" key="1">
    <source>
        <dbReference type="ARBA" id="ARBA00000642"/>
    </source>
</evidence>
<evidence type="ECO:0000256" key="4">
    <source>
        <dbReference type="ARBA" id="ARBA00011245"/>
    </source>
</evidence>
<protein>
    <recommendedName>
        <fullName evidence="5">phosphoglycerate kinase</fullName>
        <ecNumber evidence="5">2.7.2.3</ecNumber>
    </recommendedName>
</protein>
<dbReference type="InterPro" id="IPR015824">
    <property type="entry name" value="Phosphoglycerate_kinase_N"/>
</dbReference>
<evidence type="ECO:0000256" key="10">
    <source>
        <dbReference type="ARBA" id="ARBA00022840"/>
    </source>
</evidence>
<evidence type="ECO:0000256" key="7">
    <source>
        <dbReference type="ARBA" id="ARBA00022679"/>
    </source>
</evidence>
<dbReference type="EC" id="2.7.2.3" evidence="5"/>
<dbReference type="GO" id="GO:0006096">
    <property type="term" value="P:glycolytic process"/>
    <property type="evidence" value="ECO:0007669"/>
    <property type="project" value="InterPro"/>
</dbReference>
<dbReference type="InterPro" id="IPR001576">
    <property type="entry name" value="Phosphoglycerate_kinase"/>
</dbReference>
<dbReference type="GO" id="GO:0005524">
    <property type="term" value="F:ATP binding"/>
    <property type="evidence" value="ECO:0007669"/>
    <property type="project" value="UniProtKB-KW"/>
</dbReference>
<evidence type="ECO:0000256" key="5">
    <source>
        <dbReference type="ARBA" id="ARBA00013061"/>
    </source>
</evidence>
<evidence type="ECO:0000256" key="9">
    <source>
        <dbReference type="ARBA" id="ARBA00022777"/>
    </source>
</evidence>
<dbReference type="PRINTS" id="PR00477">
    <property type="entry name" value="PHGLYCKINASE"/>
</dbReference>
<comment type="similarity">
    <text evidence="3">Belongs to the phosphoglycerate kinase family.</text>
</comment>
<name>A0A3B1CI21_9ZZZZ</name>
<sequence length="398" mass="42725">MNKLSIDKVDLKGKRVLIRVDFNVPLDENQNITDDIRIKSALPTIEKVIHDGGKVILMSHLGRPKGEIKPEFSLKPAADRLSELLGKDVKFASDCIGDEVVKLADSLKEGEVLLLENLRFHKEETNNDPEFAKELAKLGDVYVNDAFGSAHRAHASTEGVTKYFDICAAGYLMQKELDYLDGAIANPKRPFTAILGGAKISGKIDVIDSLLDKVDTLIIGGGMAYTFIKAMGYEIGSSLLEEEKIDLATQMLKSFESDSVKVLLPIDVMVTSEFSNDSPAEAVDIDMIPADKMGLDIGPKTRAIFAEEIIKSKTVVWNGPMGVFEFDNYAHGTNAVAEALVKATENGAITIIGGGDSAAAIKKAGLENKVSHVSTGGGASLEFLEGKTLPGVAALTDA</sequence>
<dbReference type="InterPro" id="IPR015911">
    <property type="entry name" value="Phosphoglycerate_kinase_CS"/>
</dbReference>
<evidence type="ECO:0000313" key="11">
    <source>
        <dbReference type="EMBL" id="VAX29869.1"/>
    </source>
</evidence>
<evidence type="ECO:0000256" key="3">
    <source>
        <dbReference type="ARBA" id="ARBA00008982"/>
    </source>
</evidence>
<dbReference type="GO" id="GO:0004618">
    <property type="term" value="F:phosphoglycerate kinase activity"/>
    <property type="evidence" value="ECO:0007669"/>
    <property type="project" value="UniProtKB-EC"/>
</dbReference>
<keyword evidence="7 11" id="KW-0808">Transferase</keyword>
<evidence type="ECO:0000256" key="2">
    <source>
        <dbReference type="ARBA" id="ARBA00004496"/>
    </source>
</evidence>
<dbReference type="PANTHER" id="PTHR11406:SF23">
    <property type="entry name" value="PHOSPHOGLYCERATE KINASE 1, CHLOROPLASTIC-RELATED"/>
    <property type="match status" value="1"/>
</dbReference>
<dbReference type="CDD" id="cd00318">
    <property type="entry name" value="Phosphoglycerate_kinase"/>
    <property type="match status" value="1"/>
</dbReference>
<dbReference type="FunFam" id="3.40.50.1260:FF:000002">
    <property type="entry name" value="Phosphoglycerate kinase"/>
    <property type="match status" value="1"/>
</dbReference>
<dbReference type="GO" id="GO:0006094">
    <property type="term" value="P:gluconeogenesis"/>
    <property type="evidence" value="ECO:0007669"/>
    <property type="project" value="TreeGrafter"/>
</dbReference>
<keyword evidence="10" id="KW-0067">ATP-binding</keyword>
<dbReference type="Gene3D" id="3.40.50.1260">
    <property type="entry name" value="Phosphoglycerate kinase, N-terminal domain"/>
    <property type="match status" value="2"/>
</dbReference>
<dbReference type="PROSITE" id="PS00111">
    <property type="entry name" value="PGLYCERATE_KINASE"/>
    <property type="match status" value="1"/>
</dbReference>
<evidence type="ECO:0000256" key="8">
    <source>
        <dbReference type="ARBA" id="ARBA00022741"/>
    </source>
</evidence>
<dbReference type="PIRSF" id="PIRSF000724">
    <property type="entry name" value="Pgk"/>
    <property type="match status" value="1"/>
</dbReference>
<dbReference type="GO" id="GO:0043531">
    <property type="term" value="F:ADP binding"/>
    <property type="evidence" value="ECO:0007669"/>
    <property type="project" value="TreeGrafter"/>
</dbReference>
<gene>
    <name evidence="11" type="ORF">MNBD_IGNAVI01-1450</name>
</gene>
<dbReference type="HAMAP" id="MF_00145">
    <property type="entry name" value="Phosphoglyc_kinase"/>
    <property type="match status" value="1"/>
</dbReference>
<comment type="subcellular location">
    <subcellularLocation>
        <location evidence="2">Cytoplasm</location>
    </subcellularLocation>
</comment>
<dbReference type="SUPFAM" id="SSF53748">
    <property type="entry name" value="Phosphoglycerate kinase"/>
    <property type="match status" value="1"/>
</dbReference>
<reference evidence="11" key="1">
    <citation type="submission" date="2018-06" db="EMBL/GenBank/DDBJ databases">
        <authorList>
            <person name="Zhirakovskaya E."/>
        </authorList>
    </citation>
    <scope>NUCLEOTIDE SEQUENCE</scope>
</reference>
<dbReference type="AlphaFoldDB" id="A0A3B1CI21"/>
<dbReference type="PANTHER" id="PTHR11406">
    <property type="entry name" value="PHOSPHOGLYCERATE KINASE"/>
    <property type="match status" value="1"/>
</dbReference>
<accession>A0A3B1CI21</accession>
<keyword evidence="9 11" id="KW-0418">Kinase</keyword>
<evidence type="ECO:0000256" key="6">
    <source>
        <dbReference type="ARBA" id="ARBA00022490"/>
    </source>
</evidence>